<dbReference type="CDD" id="cd00086">
    <property type="entry name" value="homeodomain"/>
    <property type="match status" value="1"/>
</dbReference>
<evidence type="ECO:0000256" key="4">
    <source>
        <dbReference type="PROSITE-ProRule" id="PRU00108"/>
    </source>
</evidence>
<feature type="region of interest" description="Disordered" evidence="5">
    <location>
        <begin position="679"/>
        <end position="734"/>
    </location>
</feature>
<dbReference type="STRING" id="188477.A0A433T9P1"/>
<feature type="compositionally biased region" description="Basic and acidic residues" evidence="5">
    <location>
        <begin position="44"/>
        <end position="58"/>
    </location>
</feature>
<keyword evidence="8" id="KW-1185">Reference proteome</keyword>
<dbReference type="OrthoDB" id="4187154at2759"/>
<dbReference type="GO" id="GO:0006355">
    <property type="term" value="P:regulation of DNA-templated transcription"/>
    <property type="evidence" value="ECO:0007669"/>
    <property type="project" value="InterPro"/>
</dbReference>
<feature type="compositionally biased region" description="Basic residues" evidence="5">
    <location>
        <begin position="820"/>
        <end position="838"/>
    </location>
</feature>
<feature type="domain" description="Homeobox" evidence="6">
    <location>
        <begin position="764"/>
        <end position="827"/>
    </location>
</feature>
<feature type="compositionally biased region" description="Polar residues" evidence="5">
    <location>
        <begin position="709"/>
        <end position="721"/>
    </location>
</feature>
<evidence type="ECO:0000256" key="1">
    <source>
        <dbReference type="ARBA" id="ARBA00023125"/>
    </source>
</evidence>
<evidence type="ECO:0000256" key="5">
    <source>
        <dbReference type="SAM" id="MobiDB-lite"/>
    </source>
</evidence>
<feature type="compositionally biased region" description="Polar residues" evidence="5">
    <location>
        <begin position="197"/>
        <end position="211"/>
    </location>
</feature>
<dbReference type="SUPFAM" id="SSF46689">
    <property type="entry name" value="Homeodomain-like"/>
    <property type="match status" value="1"/>
</dbReference>
<dbReference type="GO" id="GO:0003677">
    <property type="term" value="F:DNA binding"/>
    <property type="evidence" value="ECO:0007669"/>
    <property type="project" value="UniProtKB-UniRule"/>
</dbReference>
<feature type="region of interest" description="Disordered" evidence="5">
    <location>
        <begin position="818"/>
        <end position="838"/>
    </location>
</feature>
<comment type="caution">
    <text evidence="7">The sequence shown here is derived from an EMBL/GenBank/DDBJ whole genome shotgun (WGS) entry which is preliminary data.</text>
</comment>
<evidence type="ECO:0000256" key="3">
    <source>
        <dbReference type="ARBA" id="ARBA00023242"/>
    </source>
</evidence>
<keyword evidence="3 4" id="KW-0539">Nucleus</keyword>
<feature type="compositionally biased region" description="Pro residues" evidence="5">
    <location>
        <begin position="584"/>
        <end position="596"/>
    </location>
</feature>
<evidence type="ECO:0000313" key="7">
    <source>
        <dbReference type="EMBL" id="RUS78313.1"/>
    </source>
</evidence>
<accession>A0A433T9P1</accession>
<feature type="compositionally biased region" description="Acidic residues" evidence="5">
    <location>
        <begin position="533"/>
        <end position="542"/>
    </location>
</feature>
<dbReference type="Gene3D" id="1.10.10.60">
    <property type="entry name" value="Homeodomain-like"/>
    <property type="match status" value="1"/>
</dbReference>
<dbReference type="Pfam" id="PF05920">
    <property type="entry name" value="Homeobox_KN"/>
    <property type="match status" value="1"/>
</dbReference>
<keyword evidence="1 4" id="KW-0238">DNA-binding</keyword>
<organism evidence="7 8">
    <name type="scientific">Elysia chlorotica</name>
    <name type="common">Eastern emerald elysia</name>
    <name type="synonym">Sea slug</name>
    <dbReference type="NCBI Taxonomy" id="188477"/>
    <lineage>
        <taxon>Eukaryota</taxon>
        <taxon>Metazoa</taxon>
        <taxon>Spiralia</taxon>
        <taxon>Lophotrochozoa</taxon>
        <taxon>Mollusca</taxon>
        <taxon>Gastropoda</taxon>
        <taxon>Heterobranchia</taxon>
        <taxon>Euthyneura</taxon>
        <taxon>Panpulmonata</taxon>
        <taxon>Sacoglossa</taxon>
        <taxon>Placobranchoidea</taxon>
        <taxon>Plakobranchidae</taxon>
        <taxon>Elysia</taxon>
    </lineage>
</organism>
<feature type="DNA-binding region" description="Homeobox" evidence="4">
    <location>
        <begin position="766"/>
        <end position="828"/>
    </location>
</feature>
<evidence type="ECO:0000259" key="6">
    <source>
        <dbReference type="PROSITE" id="PS50071"/>
    </source>
</evidence>
<gene>
    <name evidence="7" type="ORF">EGW08_013917</name>
</gene>
<name>A0A433T9P1_ELYCH</name>
<feature type="compositionally biased region" description="Basic and acidic residues" evidence="5">
    <location>
        <begin position="722"/>
        <end position="731"/>
    </location>
</feature>
<sequence length="838" mass="94774">MAAFGNPNDQVSIRDNDWCYSRSDTVDVFDERGKETFYTNGSDRNPDIQRETTTDNTERTPSFDATIEELDLDTNRGSAEPEDNMQDEISPAIQISKTFSLATFGTHPHCNEQPSPVQGDRSHQESYKLTNLDTETESTENNNESVQRDGEPCQIFKEEQEKQNESVNNFTPRYKNKRGKKPIGCHVIDLETFSTSQSSSEHNDMGSQTPCVSADKNLDSPIIKTKDELSTPTKLRSNFFSEHSYGIDTVNPDAKQSEPYSFNRHTAYYSEDSKFMSYDFNFSTPNSGHVEMGSYYLPSDNGEYSVYNYGLEQMAADSGESEETSDMVIDLNDRMPVDSGIFEASLTRPNTFANFVDSQISTPSTQPSTFLTQGYARQTNYPLKMRETFIPEGTNSSGNLKARISFFHDRQITNSPQACQRKSSLGAYEIPYHASRDTAYYDEMMNMREPFVTDECGYMYQQDHGASFLGNRAMPCSSWESTTAHKTSYNPMINDMADESEQGMWYPDGLTNLFESREPPDIAHYTHPSTIKDEEETDDADETGYMPETADTSYSYLSQGQERSSSYLSSQSPQMARFNTATLTPPPSESSTPNPPSNHGFNDDMSMYQWGPLPSSCSLPEYTSSETMNSMSPLQHSCFQSSYNHASPDYLDANLLSFGSQKGIARPFPSMADAYQPGHAYSPSRYSSTETGSKKSDQITKRRGKYRRTQIQSHKISTSTPKDTKSFRDSKSQLAPVRNSVAPYAMGCGKIKHQTKEPKAIDFDRVPRHNEPLKQRAVDVMTRWYEQNIHNPYPTKAQKTAMAQEGQISENQVKSWFANKRNRTHNTKPKVQKRAMEE</sequence>
<proteinExistence type="predicted"/>
<reference evidence="7 8" key="1">
    <citation type="submission" date="2019-01" db="EMBL/GenBank/DDBJ databases">
        <title>A draft genome assembly of the solar-powered sea slug Elysia chlorotica.</title>
        <authorList>
            <person name="Cai H."/>
            <person name="Li Q."/>
            <person name="Fang X."/>
            <person name="Li J."/>
            <person name="Curtis N.E."/>
            <person name="Altenburger A."/>
            <person name="Shibata T."/>
            <person name="Feng M."/>
            <person name="Maeda T."/>
            <person name="Schwartz J.A."/>
            <person name="Shigenobu S."/>
            <person name="Lundholm N."/>
            <person name="Nishiyama T."/>
            <person name="Yang H."/>
            <person name="Hasebe M."/>
            <person name="Li S."/>
            <person name="Pierce S.K."/>
            <person name="Wang J."/>
        </authorList>
    </citation>
    <scope>NUCLEOTIDE SEQUENCE [LARGE SCALE GENOMIC DNA]</scope>
    <source>
        <strain evidence="7">EC2010</strain>
        <tissue evidence="7">Whole organism of an adult</tissue>
    </source>
</reference>
<dbReference type="AlphaFoldDB" id="A0A433T9P1"/>
<keyword evidence="2 4" id="KW-0371">Homeobox</keyword>
<protein>
    <recommendedName>
        <fullName evidence="6">Homeobox domain-containing protein</fullName>
    </recommendedName>
</protein>
<dbReference type="GO" id="GO:0005634">
    <property type="term" value="C:nucleus"/>
    <property type="evidence" value="ECO:0007669"/>
    <property type="project" value="UniProtKB-SubCell"/>
</dbReference>
<feature type="region of interest" description="Disordered" evidence="5">
    <location>
        <begin position="37"/>
        <end position="61"/>
    </location>
</feature>
<dbReference type="EMBL" id="RQTK01000518">
    <property type="protein sequence ID" value="RUS78313.1"/>
    <property type="molecule type" value="Genomic_DNA"/>
</dbReference>
<feature type="region of interest" description="Disordered" evidence="5">
    <location>
        <begin position="197"/>
        <end position="216"/>
    </location>
</feature>
<feature type="region of interest" description="Disordered" evidence="5">
    <location>
        <begin position="519"/>
        <end position="606"/>
    </location>
</feature>
<dbReference type="InterPro" id="IPR008422">
    <property type="entry name" value="KN_HD"/>
</dbReference>
<comment type="subcellular location">
    <subcellularLocation>
        <location evidence="4">Nucleus</location>
    </subcellularLocation>
</comment>
<dbReference type="InterPro" id="IPR001356">
    <property type="entry name" value="HD"/>
</dbReference>
<dbReference type="Proteomes" id="UP000271974">
    <property type="component" value="Unassembled WGS sequence"/>
</dbReference>
<feature type="compositionally biased region" description="Low complexity" evidence="5">
    <location>
        <begin position="558"/>
        <end position="574"/>
    </location>
</feature>
<dbReference type="InterPro" id="IPR009057">
    <property type="entry name" value="Homeodomain-like_sf"/>
</dbReference>
<dbReference type="SMART" id="SM00389">
    <property type="entry name" value="HOX"/>
    <property type="match status" value="1"/>
</dbReference>
<dbReference type="PROSITE" id="PS50071">
    <property type="entry name" value="HOMEOBOX_2"/>
    <property type="match status" value="1"/>
</dbReference>
<evidence type="ECO:0000313" key="8">
    <source>
        <dbReference type="Proteomes" id="UP000271974"/>
    </source>
</evidence>
<evidence type="ECO:0000256" key="2">
    <source>
        <dbReference type="ARBA" id="ARBA00023155"/>
    </source>
</evidence>
<feature type="region of interest" description="Disordered" evidence="5">
    <location>
        <begin position="107"/>
        <end position="126"/>
    </location>
</feature>
<feature type="non-terminal residue" evidence="7">
    <location>
        <position position="838"/>
    </location>
</feature>